<feature type="transmembrane region" description="Helical" evidence="9">
    <location>
        <begin position="200"/>
        <end position="219"/>
    </location>
</feature>
<evidence type="ECO:0000256" key="8">
    <source>
        <dbReference type="ARBA" id="ARBA00023136"/>
    </source>
</evidence>
<dbReference type="GO" id="GO:0005304">
    <property type="term" value="F:L-valine transmembrane transporter activity"/>
    <property type="evidence" value="ECO:0007669"/>
    <property type="project" value="TreeGrafter"/>
</dbReference>
<evidence type="ECO:0000256" key="1">
    <source>
        <dbReference type="ARBA" id="ARBA00004651"/>
    </source>
</evidence>
<comment type="caution">
    <text evidence="10">The sequence shown here is derived from an EMBL/GenBank/DDBJ whole genome shotgun (WGS) entry which is preliminary data.</text>
</comment>
<dbReference type="GO" id="GO:0015190">
    <property type="term" value="F:L-leucine transmembrane transporter activity"/>
    <property type="evidence" value="ECO:0007669"/>
    <property type="project" value="TreeGrafter"/>
</dbReference>
<sequence length="430" mass="45924">MKKLTSKQYRLTSLLLFSMFFGAGNLIFPPLVGRLAGHETWWTMLAFGVTAVVLPVLGVVAVSKSKGLMNLAGRVHPVFAVFFTIVIYMSIGPFLGIPRAGSLPFVMAVQPYLPKSVPMDLALLAYTVIFFLVAFWLCVTPSKLLDRVGKVLTPTLLMLMLILFVASLIHPLGNYQAATGSYASSPLLQGFVDGYQTMDAVAALNFGLVITQVIEGFGISQQDSPKVTLRAGLGAGTILMLIYLMLAHLGASSAGVLSAENGAEILRGVANQLFGGLGAILMALIFTLACLTTCVGLLSSISQYFYSLTKKGSYKAWLVMWVVISTILANFGLNQILAYSVAVLVAIYPVAIILILLGNSPIESKLTYRLTVGVAGAISLVQMLASLNLPIPVLYNLYLQLPLANLGLAWALPSVIAVGLGMAIDWLKKA</sequence>
<keyword evidence="3 9" id="KW-0813">Transport</keyword>
<feature type="transmembrane region" description="Helical" evidence="9">
    <location>
        <begin position="151"/>
        <end position="172"/>
    </location>
</feature>
<gene>
    <name evidence="10" type="primary">brnQ</name>
    <name evidence="10" type="ORF">DXC78_10195</name>
</gene>
<evidence type="ECO:0000256" key="6">
    <source>
        <dbReference type="ARBA" id="ARBA00022970"/>
    </source>
</evidence>
<dbReference type="Pfam" id="PF05525">
    <property type="entry name" value="Branch_AA_trans"/>
    <property type="match status" value="1"/>
</dbReference>
<dbReference type="Gene3D" id="1.20.1740.10">
    <property type="entry name" value="Amino acid/polyamine transporter I"/>
    <property type="match status" value="1"/>
</dbReference>
<keyword evidence="6 9" id="KW-0029">Amino-acid transport</keyword>
<feature type="transmembrane region" description="Helical" evidence="9">
    <location>
        <begin position="12"/>
        <end position="29"/>
    </location>
</feature>
<evidence type="ECO:0000256" key="4">
    <source>
        <dbReference type="ARBA" id="ARBA00022475"/>
    </source>
</evidence>
<feature type="transmembrane region" description="Helical" evidence="9">
    <location>
        <begin position="231"/>
        <end position="257"/>
    </location>
</feature>
<evidence type="ECO:0000313" key="10">
    <source>
        <dbReference type="EMBL" id="RGD74012.1"/>
    </source>
</evidence>
<feature type="transmembrane region" description="Helical" evidence="9">
    <location>
        <begin position="277"/>
        <end position="301"/>
    </location>
</feature>
<name>A0A3E3DXM1_9FIRM</name>
<comment type="similarity">
    <text evidence="2 9">Belongs to the branched chain amino acid transporter family.</text>
</comment>
<dbReference type="GO" id="GO:0015820">
    <property type="term" value="P:L-leucine transport"/>
    <property type="evidence" value="ECO:0007669"/>
    <property type="project" value="TreeGrafter"/>
</dbReference>
<dbReference type="GO" id="GO:0015818">
    <property type="term" value="P:isoleucine transport"/>
    <property type="evidence" value="ECO:0007669"/>
    <property type="project" value="TreeGrafter"/>
</dbReference>
<dbReference type="RefSeq" id="WP_117446933.1">
    <property type="nucleotide sequence ID" value="NZ_JBFBOW010000015.1"/>
</dbReference>
<organism evidence="10 11">
    <name type="scientific">Faecalicoccus pleomorphus</name>
    <dbReference type="NCBI Taxonomy" id="1323"/>
    <lineage>
        <taxon>Bacteria</taxon>
        <taxon>Bacillati</taxon>
        <taxon>Bacillota</taxon>
        <taxon>Erysipelotrichia</taxon>
        <taxon>Erysipelotrichales</taxon>
        <taxon>Erysipelotrichaceae</taxon>
        <taxon>Faecalicoccus</taxon>
    </lineage>
</organism>
<comment type="function">
    <text evidence="9">Component of the transport system for branched-chain amino acids.</text>
</comment>
<dbReference type="GO" id="GO:0005886">
    <property type="term" value="C:plasma membrane"/>
    <property type="evidence" value="ECO:0007669"/>
    <property type="project" value="UniProtKB-SubCell"/>
</dbReference>
<evidence type="ECO:0000256" key="2">
    <source>
        <dbReference type="ARBA" id="ARBA00008540"/>
    </source>
</evidence>
<keyword evidence="8 9" id="KW-0472">Membrane</keyword>
<feature type="transmembrane region" description="Helical" evidence="9">
    <location>
        <begin position="337"/>
        <end position="358"/>
    </location>
</feature>
<feature type="transmembrane region" description="Helical" evidence="9">
    <location>
        <begin position="370"/>
        <end position="395"/>
    </location>
</feature>
<keyword evidence="4" id="KW-1003">Cell membrane</keyword>
<dbReference type="Proteomes" id="UP000260721">
    <property type="component" value="Unassembled WGS sequence"/>
</dbReference>
<feature type="transmembrane region" description="Helical" evidence="9">
    <location>
        <begin position="41"/>
        <end position="63"/>
    </location>
</feature>
<dbReference type="EMBL" id="QUSK01000025">
    <property type="protein sequence ID" value="RGD74012.1"/>
    <property type="molecule type" value="Genomic_DNA"/>
</dbReference>
<evidence type="ECO:0000256" key="9">
    <source>
        <dbReference type="RuleBase" id="RU362122"/>
    </source>
</evidence>
<feature type="transmembrane region" description="Helical" evidence="9">
    <location>
        <begin position="117"/>
        <end position="139"/>
    </location>
</feature>
<evidence type="ECO:0000313" key="11">
    <source>
        <dbReference type="Proteomes" id="UP000260721"/>
    </source>
</evidence>
<dbReference type="AlphaFoldDB" id="A0A3E3DXM1"/>
<evidence type="ECO:0000256" key="3">
    <source>
        <dbReference type="ARBA" id="ARBA00022448"/>
    </source>
</evidence>
<feature type="transmembrane region" description="Helical" evidence="9">
    <location>
        <begin position="407"/>
        <end position="427"/>
    </location>
</feature>
<reference evidence="10 11" key="1">
    <citation type="submission" date="2018-08" db="EMBL/GenBank/DDBJ databases">
        <title>A genome reference for cultivated species of the human gut microbiota.</title>
        <authorList>
            <person name="Zou Y."/>
            <person name="Xue W."/>
            <person name="Luo G."/>
        </authorList>
    </citation>
    <scope>NUCLEOTIDE SEQUENCE [LARGE SCALE GENOMIC DNA]</scope>
    <source>
        <strain evidence="10 11">TF08-11</strain>
    </source>
</reference>
<feature type="transmembrane region" description="Helical" evidence="9">
    <location>
        <begin position="313"/>
        <end position="331"/>
    </location>
</feature>
<keyword evidence="5 9" id="KW-0812">Transmembrane</keyword>
<proteinExistence type="inferred from homology"/>
<accession>A0A3E3DXM1</accession>
<dbReference type="NCBIfam" id="TIGR00796">
    <property type="entry name" value="livcs"/>
    <property type="match status" value="1"/>
</dbReference>
<comment type="subcellular location">
    <subcellularLocation>
        <location evidence="1 9">Cell membrane</location>
        <topology evidence="1 9">Multi-pass membrane protein</topology>
    </subcellularLocation>
</comment>
<protein>
    <recommendedName>
        <fullName evidence="9">Branched-chain amino acid transport system carrier protein</fullName>
    </recommendedName>
</protein>
<dbReference type="GO" id="GO:0015188">
    <property type="term" value="F:L-isoleucine transmembrane transporter activity"/>
    <property type="evidence" value="ECO:0007669"/>
    <property type="project" value="TreeGrafter"/>
</dbReference>
<dbReference type="InterPro" id="IPR004685">
    <property type="entry name" value="Brnchd-chn_aa_trnsp_Livcs"/>
</dbReference>
<dbReference type="PANTHER" id="PTHR30588:SF0">
    <property type="entry name" value="BRANCHED-CHAIN AMINO ACID PERMEASE BRNQ"/>
    <property type="match status" value="1"/>
</dbReference>
<evidence type="ECO:0000256" key="7">
    <source>
        <dbReference type="ARBA" id="ARBA00022989"/>
    </source>
</evidence>
<feature type="transmembrane region" description="Helical" evidence="9">
    <location>
        <begin position="75"/>
        <end position="97"/>
    </location>
</feature>
<dbReference type="PANTHER" id="PTHR30588">
    <property type="entry name" value="BRANCHED-CHAIN AMINO ACID TRANSPORT SYSTEM 2 CARRIER PROTEIN"/>
    <property type="match status" value="1"/>
</dbReference>
<evidence type="ECO:0000256" key="5">
    <source>
        <dbReference type="ARBA" id="ARBA00022692"/>
    </source>
</evidence>
<keyword evidence="7 9" id="KW-1133">Transmembrane helix</keyword>